<dbReference type="EMBL" id="QVNQ01000007">
    <property type="protein sequence ID" value="RFS83132.1"/>
    <property type="molecule type" value="Genomic_DNA"/>
</dbReference>
<protein>
    <submittedName>
        <fullName evidence="2">Uncharacterized protein</fullName>
    </submittedName>
</protein>
<reference evidence="2 3" key="1">
    <citation type="submission" date="2018-08" db="EMBL/GenBank/DDBJ databases">
        <title>Actinomadura spongicola sp. nov., isolated from marine sponge Leucetta chagosensis.</title>
        <authorList>
            <person name="Li L."/>
            <person name="Lin H.W."/>
        </authorList>
    </citation>
    <scope>NUCLEOTIDE SEQUENCE [LARGE SCALE GENOMIC DNA]</scope>
    <source>
        <strain evidence="2 3">LHW52907</strain>
    </source>
</reference>
<organism evidence="2 3">
    <name type="scientific">Actinomadura spongiicola</name>
    <dbReference type="NCBI Taxonomy" id="2303421"/>
    <lineage>
        <taxon>Bacteria</taxon>
        <taxon>Bacillati</taxon>
        <taxon>Actinomycetota</taxon>
        <taxon>Actinomycetes</taxon>
        <taxon>Streptosporangiales</taxon>
        <taxon>Thermomonosporaceae</taxon>
        <taxon>Actinomadura</taxon>
    </lineage>
</organism>
<name>A0A372GD67_9ACTN</name>
<evidence type="ECO:0000313" key="3">
    <source>
        <dbReference type="Proteomes" id="UP000262882"/>
    </source>
</evidence>
<proteinExistence type="predicted"/>
<keyword evidence="3" id="KW-1185">Reference proteome</keyword>
<dbReference type="Proteomes" id="UP000262882">
    <property type="component" value="Unassembled WGS sequence"/>
</dbReference>
<gene>
    <name evidence="2" type="ORF">D0T12_23490</name>
</gene>
<feature type="region of interest" description="Disordered" evidence="1">
    <location>
        <begin position="1"/>
        <end position="66"/>
    </location>
</feature>
<comment type="caution">
    <text evidence="2">The sequence shown here is derived from an EMBL/GenBank/DDBJ whole genome shotgun (WGS) entry which is preliminary data.</text>
</comment>
<evidence type="ECO:0000256" key="1">
    <source>
        <dbReference type="SAM" id="MobiDB-lite"/>
    </source>
</evidence>
<evidence type="ECO:0000313" key="2">
    <source>
        <dbReference type="EMBL" id="RFS83132.1"/>
    </source>
</evidence>
<feature type="compositionally biased region" description="Basic and acidic residues" evidence="1">
    <location>
        <begin position="1"/>
        <end position="11"/>
    </location>
</feature>
<accession>A0A372GD67</accession>
<sequence length="128" mass="13128">MSEAKERDRGTPRSLRRRGSVGSGGHTDGGGRGTGRHGTGGQGGQGGPHGQRFDGGQLGGDLDGAVGVGVQHRMGKLGEPRLHDGPLRGPVQPWVGEMERAGHRTHANTPSCVPVGRACAVPPVTTYP</sequence>
<feature type="compositionally biased region" description="Gly residues" evidence="1">
    <location>
        <begin position="21"/>
        <end position="49"/>
    </location>
</feature>
<dbReference type="AlphaFoldDB" id="A0A372GD67"/>